<reference evidence="1 2" key="1">
    <citation type="submission" date="2017-06" db="EMBL/GenBank/DDBJ databases">
        <title>A platform for efficient transgenesis in Macrostomum lignano, a flatworm model organism for stem cell research.</title>
        <authorList>
            <person name="Berezikov E."/>
        </authorList>
    </citation>
    <scope>NUCLEOTIDE SEQUENCE [LARGE SCALE GENOMIC DNA]</scope>
    <source>
        <strain evidence="1">DV1</strain>
        <tissue evidence="1">Whole organism</tissue>
    </source>
</reference>
<organism evidence="1 2">
    <name type="scientific">Macrostomum lignano</name>
    <dbReference type="NCBI Taxonomy" id="282301"/>
    <lineage>
        <taxon>Eukaryota</taxon>
        <taxon>Metazoa</taxon>
        <taxon>Spiralia</taxon>
        <taxon>Lophotrochozoa</taxon>
        <taxon>Platyhelminthes</taxon>
        <taxon>Rhabditophora</taxon>
        <taxon>Macrostomorpha</taxon>
        <taxon>Macrostomida</taxon>
        <taxon>Macrostomidae</taxon>
        <taxon>Macrostomum</taxon>
    </lineage>
</organism>
<sequence>ILFLRIRNQVNLISQLLEQLEQLQNSMTAGYHSKCYRNHFQVTYSPVCLTITVSSDYRERGKELFYRILADFADLHPVWVRVQLESAAEPRLFEVSIRGYDVTFEANDKGIIDQTALYRKLREICKSFCPIISLV</sequence>
<gene>
    <name evidence="1" type="ORF">BOX15_Mlig010692g3</name>
</gene>
<evidence type="ECO:0000313" key="2">
    <source>
        <dbReference type="Proteomes" id="UP000215902"/>
    </source>
</evidence>
<evidence type="ECO:0000313" key="1">
    <source>
        <dbReference type="EMBL" id="PAA51734.1"/>
    </source>
</evidence>
<name>A0A267DSV3_9PLAT</name>
<dbReference type="EMBL" id="NIVC01003369">
    <property type="protein sequence ID" value="PAA51734.1"/>
    <property type="molecule type" value="Genomic_DNA"/>
</dbReference>
<dbReference type="Proteomes" id="UP000215902">
    <property type="component" value="Unassembled WGS sequence"/>
</dbReference>
<feature type="non-terminal residue" evidence="1">
    <location>
        <position position="1"/>
    </location>
</feature>
<protein>
    <submittedName>
        <fullName evidence="1">Uncharacterized protein</fullName>
    </submittedName>
</protein>
<comment type="caution">
    <text evidence="1">The sequence shown here is derived from an EMBL/GenBank/DDBJ whole genome shotgun (WGS) entry which is preliminary data.</text>
</comment>
<dbReference type="AlphaFoldDB" id="A0A267DSV3"/>
<proteinExistence type="predicted"/>
<keyword evidence="2" id="KW-1185">Reference proteome</keyword>
<accession>A0A267DSV3</accession>